<dbReference type="GO" id="GO:0022857">
    <property type="term" value="F:transmembrane transporter activity"/>
    <property type="evidence" value="ECO:0007669"/>
    <property type="project" value="InterPro"/>
</dbReference>
<feature type="transmembrane region" description="Helical" evidence="7">
    <location>
        <begin position="463"/>
        <end position="485"/>
    </location>
</feature>
<dbReference type="InterPro" id="IPR020846">
    <property type="entry name" value="MFS_dom"/>
</dbReference>
<feature type="transmembrane region" description="Helical" evidence="7">
    <location>
        <begin position="59"/>
        <end position="79"/>
    </location>
</feature>
<accession>A0AAD6GCG4</accession>
<keyword evidence="4 7" id="KW-1133">Transmembrane helix</keyword>
<feature type="transmembrane region" description="Helical" evidence="7">
    <location>
        <begin position="18"/>
        <end position="39"/>
    </location>
</feature>
<evidence type="ECO:0000256" key="4">
    <source>
        <dbReference type="ARBA" id="ARBA00022989"/>
    </source>
</evidence>
<comment type="subcellular location">
    <subcellularLocation>
        <location evidence="1">Membrane</location>
        <topology evidence="1">Multi-pass membrane protein</topology>
    </subcellularLocation>
</comment>
<feature type="transmembrane region" description="Helical" evidence="7">
    <location>
        <begin position="432"/>
        <end position="457"/>
    </location>
</feature>
<name>A0AAD6GCG4_9EURO</name>
<dbReference type="InterPro" id="IPR050930">
    <property type="entry name" value="MFS_Vesicular_Transporter"/>
</dbReference>
<feature type="transmembrane region" description="Helical" evidence="7">
    <location>
        <begin position="387"/>
        <end position="411"/>
    </location>
</feature>
<dbReference type="InterPro" id="IPR036259">
    <property type="entry name" value="MFS_trans_sf"/>
</dbReference>
<evidence type="ECO:0000256" key="3">
    <source>
        <dbReference type="ARBA" id="ARBA00022692"/>
    </source>
</evidence>
<reference evidence="9 10" key="1">
    <citation type="journal article" date="2023" name="IMA Fungus">
        <title>Comparative genomic study of the Penicillium genus elucidates a diverse pangenome and 15 lateral gene transfer events.</title>
        <authorList>
            <person name="Petersen C."/>
            <person name="Sorensen T."/>
            <person name="Nielsen M.R."/>
            <person name="Sondergaard T.E."/>
            <person name="Sorensen J.L."/>
            <person name="Fitzpatrick D.A."/>
            <person name="Frisvad J.C."/>
            <person name="Nielsen K.L."/>
        </authorList>
    </citation>
    <scope>NUCLEOTIDE SEQUENCE [LARGE SCALE GENOMIC DNA]</scope>
    <source>
        <strain evidence="9 10">IBT 35679</strain>
    </source>
</reference>
<feature type="compositionally biased region" description="Polar residues" evidence="6">
    <location>
        <begin position="217"/>
        <end position="227"/>
    </location>
</feature>
<protein>
    <recommendedName>
        <fullName evidence="8">Major facilitator superfamily (MFS) profile domain-containing protein</fullName>
    </recommendedName>
</protein>
<sequence>MAFKSKVPVGYRWRSSNWFIISCIAIALFSENFLYSYIVPILQVMLEQRLGIDESELQATTSLVLTVHALVCLVAGPLTGWLADKAPNRRLPLLLSLGAELVGTVIIMLAPNLPVLLLGRALQAIGGNTVWIVGLATVADTVGHENTGKVLGGISSFFVSGLLFGPMAAGTFLQVLGYWWTWMVPILMLIIDMLMRVVMIENKNGHRSPTKEYLSDDTPSNENTTRGNNDDQFHEDAALLDIPYLNHDTYYDDDESLPPREEAPKNNNKSSPFTSNIYTMILSDSRAAGGLICNFTQAVVLVGLDTTLPLHCSEQFGWNSARVSLMFLLLQIPSLLLGSLTGLLKDKVGTKFPTSVGFLTISVFLWMLGTASSDGLSIVGTGQKGQAIYMVAIVGIGISRTFISGCGTIEITNVMKEIYEEHPERFGSSRNFSSGFSMTNFCWTAGMLVGPVLSGFLTRSVGYYYMNLTCAIISAAVGMVGMTFLPSKKKQPIALH</sequence>
<feature type="transmembrane region" description="Helical" evidence="7">
    <location>
        <begin position="91"/>
        <end position="111"/>
    </location>
</feature>
<dbReference type="Gene3D" id="1.20.1250.20">
    <property type="entry name" value="MFS general substrate transporter like domains"/>
    <property type="match status" value="1"/>
</dbReference>
<dbReference type="InterPro" id="IPR011701">
    <property type="entry name" value="MFS"/>
</dbReference>
<dbReference type="EMBL" id="JAQIZZ010000006">
    <property type="protein sequence ID" value="KAJ5537583.1"/>
    <property type="molecule type" value="Genomic_DNA"/>
</dbReference>
<evidence type="ECO:0000256" key="5">
    <source>
        <dbReference type="ARBA" id="ARBA00023136"/>
    </source>
</evidence>
<evidence type="ECO:0000259" key="8">
    <source>
        <dbReference type="PROSITE" id="PS50850"/>
    </source>
</evidence>
<dbReference type="Pfam" id="PF07690">
    <property type="entry name" value="MFS_1"/>
    <property type="match status" value="1"/>
</dbReference>
<organism evidence="9 10">
    <name type="scientific">Penicillium frequentans</name>
    <dbReference type="NCBI Taxonomy" id="3151616"/>
    <lineage>
        <taxon>Eukaryota</taxon>
        <taxon>Fungi</taxon>
        <taxon>Dikarya</taxon>
        <taxon>Ascomycota</taxon>
        <taxon>Pezizomycotina</taxon>
        <taxon>Eurotiomycetes</taxon>
        <taxon>Eurotiomycetidae</taxon>
        <taxon>Eurotiales</taxon>
        <taxon>Aspergillaceae</taxon>
        <taxon>Penicillium</taxon>
    </lineage>
</organism>
<feature type="transmembrane region" description="Helical" evidence="7">
    <location>
        <begin position="150"/>
        <end position="173"/>
    </location>
</feature>
<feature type="transmembrane region" description="Helical" evidence="7">
    <location>
        <begin position="324"/>
        <end position="344"/>
    </location>
</feature>
<dbReference type="PANTHER" id="PTHR23506:SF35">
    <property type="entry name" value="MAJOR FACILITATOR SUPERFAMILY (MFS) PROFILE DOMAIN-CONTAINING PROTEIN-RELATED"/>
    <property type="match status" value="1"/>
</dbReference>
<evidence type="ECO:0000313" key="10">
    <source>
        <dbReference type="Proteomes" id="UP001220324"/>
    </source>
</evidence>
<feature type="domain" description="Major facilitator superfamily (MFS) profile" evidence="8">
    <location>
        <begin position="20"/>
        <end position="489"/>
    </location>
</feature>
<keyword evidence="10" id="KW-1185">Reference proteome</keyword>
<dbReference type="PROSITE" id="PS50850">
    <property type="entry name" value="MFS"/>
    <property type="match status" value="1"/>
</dbReference>
<evidence type="ECO:0000256" key="6">
    <source>
        <dbReference type="SAM" id="MobiDB-lite"/>
    </source>
</evidence>
<feature type="region of interest" description="Disordered" evidence="6">
    <location>
        <begin position="207"/>
        <end position="231"/>
    </location>
</feature>
<feature type="transmembrane region" description="Helical" evidence="7">
    <location>
        <begin position="117"/>
        <end position="138"/>
    </location>
</feature>
<evidence type="ECO:0000256" key="2">
    <source>
        <dbReference type="ARBA" id="ARBA00022448"/>
    </source>
</evidence>
<dbReference type="PANTHER" id="PTHR23506">
    <property type="entry name" value="GH10249P"/>
    <property type="match status" value="1"/>
</dbReference>
<dbReference type="SUPFAM" id="SSF103473">
    <property type="entry name" value="MFS general substrate transporter"/>
    <property type="match status" value="1"/>
</dbReference>
<feature type="transmembrane region" description="Helical" evidence="7">
    <location>
        <begin position="356"/>
        <end position="381"/>
    </location>
</feature>
<evidence type="ECO:0000256" key="7">
    <source>
        <dbReference type="SAM" id="Phobius"/>
    </source>
</evidence>
<keyword evidence="2" id="KW-0813">Transport</keyword>
<dbReference type="AlphaFoldDB" id="A0AAD6GCG4"/>
<dbReference type="GO" id="GO:0016020">
    <property type="term" value="C:membrane"/>
    <property type="evidence" value="ECO:0007669"/>
    <property type="project" value="UniProtKB-SubCell"/>
</dbReference>
<proteinExistence type="predicted"/>
<dbReference type="Proteomes" id="UP001220324">
    <property type="component" value="Unassembled WGS sequence"/>
</dbReference>
<keyword evidence="3 7" id="KW-0812">Transmembrane</keyword>
<comment type="caution">
    <text evidence="9">The sequence shown here is derived from an EMBL/GenBank/DDBJ whole genome shotgun (WGS) entry which is preliminary data.</text>
</comment>
<feature type="transmembrane region" description="Helical" evidence="7">
    <location>
        <begin position="179"/>
        <end position="198"/>
    </location>
</feature>
<keyword evidence="5 7" id="KW-0472">Membrane</keyword>
<evidence type="ECO:0000313" key="9">
    <source>
        <dbReference type="EMBL" id="KAJ5537583.1"/>
    </source>
</evidence>
<evidence type="ECO:0000256" key="1">
    <source>
        <dbReference type="ARBA" id="ARBA00004141"/>
    </source>
</evidence>
<dbReference type="Gene3D" id="1.20.1720.10">
    <property type="entry name" value="Multidrug resistance protein D"/>
    <property type="match status" value="1"/>
</dbReference>
<gene>
    <name evidence="9" type="ORF">N7494_007062</name>
</gene>